<dbReference type="AlphaFoldDB" id="A0A2A5CE01"/>
<dbReference type="EMBL" id="NVWI01000004">
    <property type="protein sequence ID" value="PCJ41741.1"/>
    <property type="molecule type" value="Genomic_DNA"/>
</dbReference>
<dbReference type="InterPro" id="IPR011990">
    <property type="entry name" value="TPR-like_helical_dom_sf"/>
</dbReference>
<sequence>MRTIQLQAGSQPLRLLVCIIFSTLSPFISLPAHAQDDELTNLFFTPVPLSQADLITLNAGSLSDVDKQSAAEAIPRLQEELSEMETEDSSDPELLLQLNTLGLAQQAIERHEEAITSFDRAAALAVELYGESSLQQAPMLEQSIISHLKLNNISEITDIEELLYELRSEQYAADSAEMYTAMTNLADWYSAAYMKEGYLSRETGFIPRTNARLRGDQAIGLPPSVTFVGFIPPSINEVLDIRLRKLESLYEKYQESYTSNTTLTIVVDVARRIARLAYHAEQEMDYEREFNVFSRNYRGSPEEGVRNSTDRRDKNYDAGRIALEYVVDLVRQAEGVGAQQVALAFLDLADWKLAYGQIRIAREGYQSAYQVLRDEGFNDASIDAALTTAVPLPIPRIGAFPATQQTSGSLGLIPVPNYTGYIDVSFALNDIGNTTDITVLGSSQNDIGRIQKILENQIKLTKYRPLLMAGELVAQGRLEYRYYYSY</sequence>
<accession>A0A2A5CE01</accession>
<evidence type="ECO:0008006" key="4">
    <source>
        <dbReference type="Google" id="ProtNLM"/>
    </source>
</evidence>
<comment type="caution">
    <text evidence="2">The sequence shown here is derived from an EMBL/GenBank/DDBJ whole genome shotgun (WGS) entry which is preliminary data.</text>
</comment>
<dbReference type="Gene3D" id="1.25.40.10">
    <property type="entry name" value="Tetratricopeptide repeat domain"/>
    <property type="match status" value="1"/>
</dbReference>
<proteinExistence type="predicted"/>
<name>A0A2A5CE01_9GAMM</name>
<dbReference type="Proteomes" id="UP000228987">
    <property type="component" value="Unassembled WGS sequence"/>
</dbReference>
<evidence type="ECO:0000313" key="3">
    <source>
        <dbReference type="Proteomes" id="UP000228987"/>
    </source>
</evidence>
<reference evidence="3" key="1">
    <citation type="submission" date="2017-08" db="EMBL/GenBank/DDBJ databases">
        <title>A dynamic microbial community with high functional redundancy inhabits the cold, oxic subseafloor aquifer.</title>
        <authorList>
            <person name="Tully B.J."/>
            <person name="Wheat C.G."/>
            <person name="Glazer B.T."/>
            <person name="Huber J.A."/>
        </authorList>
    </citation>
    <scope>NUCLEOTIDE SEQUENCE [LARGE SCALE GENOMIC DNA]</scope>
</reference>
<protein>
    <recommendedName>
        <fullName evidence="4">TonB C-terminal domain-containing protein</fullName>
    </recommendedName>
</protein>
<feature type="chain" id="PRO_5013241071" description="TonB C-terminal domain-containing protein" evidence="1">
    <location>
        <begin position="35"/>
        <end position="486"/>
    </location>
</feature>
<evidence type="ECO:0000313" key="2">
    <source>
        <dbReference type="EMBL" id="PCJ41741.1"/>
    </source>
</evidence>
<gene>
    <name evidence="2" type="ORF">COA71_06935</name>
</gene>
<organism evidence="2 3">
    <name type="scientific">SAR86 cluster bacterium</name>
    <dbReference type="NCBI Taxonomy" id="2030880"/>
    <lineage>
        <taxon>Bacteria</taxon>
        <taxon>Pseudomonadati</taxon>
        <taxon>Pseudomonadota</taxon>
        <taxon>Gammaproteobacteria</taxon>
        <taxon>SAR86 cluster</taxon>
    </lineage>
</organism>
<feature type="signal peptide" evidence="1">
    <location>
        <begin position="1"/>
        <end position="34"/>
    </location>
</feature>
<keyword evidence="1" id="KW-0732">Signal</keyword>
<evidence type="ECO:0000256" key="1">
    <source>
        <dbReference type="SAM" id="SignalP"/>
    </source>
</evidence>
<dbReference type="SUPFAM" id="SSF48452">
    <property type="entry name" value="TPR-like"/>
    <property type="match status" value="1"/>
</dbReference>